<dbReference type="GO" id="GO:0005886">
    <property type="term" value="C:plasma membrane"/>
    <property type="evidence" value="ECO:0007669"/>
    <property type="project" value="UniProtKB-SubCell"/>
</dbReference>
<dbReference type="Pfam" id="PF07662">
    <property type="entry name" value="Nucleos_tra2_C"/>
    <property type="match status" value="1"/>
</dbReference>
<dbReference type="Ensembl" id="ENSSAUT00010054049.1">
    <property type="protein sequence ID" value="ENSSAUP00010051392.1"/>
    <property type="gene ID" value="ENSSAUG00010021340.1"/>
</dbReference>
<keyword evidence="4 7" id="KW-0812">Transmembrane</keyword>
<comment type="subcellular location">
    <subcellularLocation>
        <location evidence="1">Cell membrane</location>
        <topology evidence="1">Multi-pass membrane protein</topology>
    </subcellularLocation>
</comment>
<feature type="domain" description="Nucleoside transporter/FeoB GTPase Gate" evidence="10">
    <location>
        <begin position="254"/>
        <end position="351"/>
    </location>
</feature>
<evidence type="ECO:0000259" key="8">
    <source>
        <dbReference type="Pfam" id="PF01773"/>
    </source>
</evidence>
<protein>
    <recommendedName>
        <fullName evidence="7">Sodium/nucleoside cotransporter</fullName>
    </recommendedName>
</protein>
<reference evidence="11" key="3">
    <citation type="submission" date="2025-09" db="UniProtKB">
        <authorList>
            <consortium name="Ensembl"/>
        </authorList>
    </citation>
    <scope>IDENTIFICATION</scope>
</reference>
<dbReference type="InterPro" id="IPR018270">
    <property type="entry name" value="C_nuclsd_transpt_met_bac"/>
</dbReference>
<evidence type="ECO:0000313" key="12">
    <source>
        <dbReference type="Proteomes" id="UP000472265"/>
    </source>
</evidence>
<dbReference type="InterPro" id="IPR008276">
    <property type="entry name" value="C_nuclsd_transpt"/>
</dbReference>
<evidence type="ECO:0000256" key="6">
    <source>
        <dbReference type="ARBA" id="ARBA00023136"/>
    </source>
</evidence>
<feature type="transmembrane region" description="Helical" evidence="7">
    <location>
        <begin position="167"/>
        <end position="186"/>
    </location>
</feature>
<feature type="domain" description="Concentrative nucleoside transporter C-terminal" evidence="9">
    <location>
        <begin position="357"/>
        <end position="605"/>
    </location>
</feature>
<feature type="transmembrane region" description="Helical" evidence="7">
    <location>
        <begin position="98"/>
        <end position="120"/>
    </location>
</feature>
<evidence type="ECO:0000256" key="2">
    <source>
        <dbReference type="ARBA" id="ARBA00009033"/>
    </source>
</evidence>
<dbReference type="InterPro" id="IPR011657">
    <property type="entry name" value="CNT_C_dom"/>
</dbReference>
<sequence length="660" mass="71792">MTESNGVQLKDVIQAGGNGVDNKAFEIGEDDVIDTGSQNWQNEKTKKGLGSYLSQVSKPINATEDYIKAHSRIFKCIVLAILGAGYVAYFIAACVLDFQRATGLVVLTSLAVFIKVYELLKQYKGESISRCFKPAVRCFKSNLKWVFILAVVVLLVVWLVLDTSKRPEQLISFGGVCMFVVILFILSAHRTAVRWRPVFWGLGMQFCIGLFVIRTQPGLIAFEWLGQQVQIFLDYTKQGSSFVFGDLIADIFAFQALPIVVFFSSVMSVLYFLGIMQWLILKISWVMQITMGTSPTETLSVAGNIFVGQTEAPLLIRPYLKNMTKSEIHAVLTGGFATIAGSVMGAFISFGIDASSLISASVMAAPCALAISKLSYPETEESPFKSEGNIKVACGDEQNILEAASSGASASIGLVANIAANLIAFLAILGFINAALSWFGSMVGYPEVTFQLICSYIFMPIAFMMGVPYKDSFIVAELIGTKLFLNEFVAYQKLSELSSNRINGLGEESISVSKCSSLDFECCQCGEKFHCKINIAGFCSFFFQVRSEIITTYALCGFANFSSLGIVIGGLSSICPSRRGDVSSLVLRAMLTGTCVSLVNACIAGILFVPPLDSCALSLQQYFLVAGIILRKHWLHTGSVDFQGSQILESEISKCCIEGN</sequence>
<evidence type="ECO:0000256" key="3">
    <source>
        <dbReference type="ARBA" id="ARBA00022475"/>
    </source>
</evidence>
<keyword evidence="12" id="KW-1185">Reference proteome</keyword>
<dbReference type="OMA" id="IMLYAMC"/>
<dbReference type="PANTHER" id="PTHR10590:SF22">
    <property type="entry name" value="SODIUM_NUCLEOSIDE COTRANSPORTER"/>
    <property type="match status" value="1"/>
</dbReference>
<keyword evidence="7" id="KW-0813">Transport</keyword>
<gene>
    <name evidence="11" type="primary">SLC28A1</name>
    <name evidence="11" type="synonym">slc28a1</name>
</gene>
<organism evidence="11 12">
    <name type="scientific">Sparus aurata</name>
    <name type="common">Gilthead sea bream</name>
    <dbReference type="NCBI Taxonomy" id="8175"/>
    <lineage>
        <taxon>Eukaryota</taxon>
        <taxon>Metazoa</taxon>
        <taxon>Chordata</taxon>
        <taxon>Craniata</taxon>
        <taxon>Vertebrata</taxon>
        <taxon>Euteleostomi</taxon>
        <taxon>Actinopterygii</taxon>
        <taxon>Neopterygii</taxon>
        <taxon>Teleostei</taxon>
        <taxon>Neoteleostei</taxon>
        <taxon>Acanthomorphata</taxon>
        <taxon>Eupercaria</taxon>
        <taxon>Spariformes</taxon>
        <taxon>Sparidae</taxon>
        <taxon>Sparus</taxon>
    </lineage>
</organism>
<feature type="transmembrane region" description="Helical" evidence="7">
    <location>
        <begin position="550"/>
        <end position="574"/>
    </location>
</feature>
<feature type="transmembrane region" description="Helical" evidence="7">
    <location>
        <begin position="586"/>
        <end position="609"/>
    </location>
</feature>
<evidence type="ECO:0000259" key="9">
    <source>
        <dbReference type="Pfam" id="PF07662"/>
    </source>
</evidence>
<accession>A0A671XJP0</accession>
<dbReference type="Pfam" id="PF01773">
    <property type="entry name" value="Nucleos_tra2_N"/>
    <property type="match status" value="1"/>
</dbReference>
<comment type="similarity">
    <text evidence="2 7">Belongs to the concentrative nucleoside transporter (CNT) (TC 2.A.41) family.</text>
</comment>
<dbReference type="NCBIfam" id="TIGR00804">
    <property type="entry name" value="nupC"/>
    <property type="match status" value="1"/>
</dbReference>
<keyword evidence="5 7" id="KW-1133">Transmembrane helix</keyword>
<feature type="transmembrane region" description="Helical" evidence="7">
    <location>
        <begin position="198"/>
        <end position="215"/>
    </location>
</feature>
<evidence type="ECO:0000259" key="10">
    <source>
        <dbReference type="Pfam" id="PF07670"/>
    </source>
</evidence>
<feature type="transmembrane region" description="Helical" evidence="7">
    <location>
        <begin position="414"/>
        <end position="436"/>
    </location>
</feature>
<feature type="transmembrane region" description="Helical" evidence="7">
    <location>
        <begin position="330"/>
        <end position="352"/>
    </location>
</feature>
<feature type="transmembrane region" description="Helical" evidence="7">
    <location>
        <begin position="73"/>
        <end position="92"/>
    </location>
</feature>
<dbReference type="InterPro" id="IPR002668">
    <property type="entry name" value="CNT_N_dom"/>
</dbReference>
<evidence type="ECO:0000256" key="7">
    <source>
        <dbReference type="RuleBase" id="RU362018"/>
    </source>
</evidence>
<feature type="transmembrane region" description="Helical" evidence="7">
    <location>
        <begin position="448"/>
        <end position="467"/>
    </location>
</feature>
<evidence type="ECO:0000313" key="11">
    <source>
        <dbReference type="Ensembl" id="ENSSAUP00010051392.1"/>
    </source>
</evidence>
<dbReference type="AlphaFoldDB" id="A0A671XJP0"/>
<evidence type="ECO:0000256" key="1">
    <source>
        <dbReference type="ARBA" id="ARBA00004651"/>
    </source>
</evidence>
<reference evidence="11" key="1">
    <citation type="submission" date="2021-04" db="EMBL/GenBank/DDBJ databases">
        <authorList>
            <consortium name="Wellcome Sanger Institute Data Sharing"/>
        </authorList>
    </citation>
    <scope>NUCLEOTIDE SEQUENCE [LARGE SCALE GENOMIC DNA]</scope>
</reference>
<dbReference type="InterPro" id="IPR011642">
    <property type="entry name" value="Gate_dom"/>
</dbReference>
<evidence type="ECO:0000256" key="5">
    <source>
        <dbReference type="ARBA" id="ARBA00022989"/>
    </source>
</evidence>
<proteinExistence type="inferred from homology"/>
<reference evidence="11" key="2">
    <citation type="submission" date="2025-08" db="UniProtKB">
        <authorList>
            <consortium name="Ensembl"/>
        </authorList>
    </citation>
    <scope>IDENTIFICATION</scope>
</reference>
<dbReference type="GeneTree" id="ENSGT00390000016025"/>
<name>A0A671XJP0_SPAAU</name>
<feature type="transmembrane region" description="Helical" evidence="7">
    <location>
        <begin position="141"/>
        <end position="161"/>
    </location>
</feature>
<dbReference type="Pfam" id="PF07670">
    <property type="entry name" value="Gate"/>
    <property type="match status" value="1"/>
</dbReference>
<keyword evidence="3" id="KW-1003">Cell membrane</keyword>
<keyword evidence="6 7" id="KW-0472">Membrane</keyword>
<feature type="transmembrane region" description="Helical" evidence="7">
    <location>
        <begin position="256"/>
        <end position="281"/>
    </location>
</feature>
<feature type="domain" description="Concentrative nucleoside transporter N-terminal" evidence="8">
    <location>
        <begin position="175"/>
        <end position="247"/>
    </location>
</feature>
<dbReference type="PANTHER" id="PTHR10590">
    <property type="entry name" value="SODIUM/NUCLEOSIDE COTRANSPORTER"/>
    <property type="match status" value="1"/>
</dbReference>
<evidence type="ECO:0000256" key="4">
    <source>
        <dbReference type="ARBA" id="ARBA00022692"/>
    </source>
</evidence>
<dbReference type="GO" id="GO:0005415">
    <property type="term" value="F:nucleoside:sodium symporter activity"/>
    <property type="evidence" value="ECO:0007669"/>
    <property type="project" value="TreeGrafter"/>
</dbReference>
<dbReference type="Proteomes" id="UP000472265">
    <property type="component" value="Chromosome 8"/>
</dbReference>